<organism evidence="9">
    <name type="scientific">Anisakis simplex</name>
    <name type="common">Herring worm</name>
    <dbReference type="NCBI Taxonomy" id="6269"/>
    <lineage>
        <taxon>Eukaryota</taxon>
        <taxon>Metazoa</taxon>
        <taxon>Ecdysozoa</taxon>
        <taxon>Nematoda</taxon>
        <taxon>Chromadorea</taxon>
        <taxon>Rhabditida</taxon>
        <taxon>Spirurina</taxon>
        <taxon>Ascaridomorpha</taxon>
        <taxon>Ascaridoidea</taxon>
        <taxon>Anisakidae</taxon>
        <taxon>Anisakis</taxon>
        <taxon>Anisakis simplex complex</taxon>
    </lineage>
</organism>
<dbReference type="AlphaFoldDB" id="A0A0M3K5J0"/>
<dbReference type="WBParaSite" id="ASIM_0001623101-mRNA-1">
    <property type="protein sequence ID" value="ASIM_0001623101-mRNA-1"/>
    <property type="gene ID" value="ASIM_0001623101"/>
</dbReference>
<gene>
    <name evidence="7" type="ORF">ASIM_LOCUS15638</name>
</gene>
<dbReference type="GO" id="GO:0006633">
    <property type="term" value="P:fatty acid biosynthetic process"/>
    <property type="evidence" value="ECO:0007669"/>
    <property type="project" value="TreeGrafter"/>
</dbReference>
<dbReference type="PRINTS" id="PR00081">
    <property type="entry name" value="GDHRDH"/>
</dbReference>
<feature type="chain" id="PRO_5043121255" evidence="5">
    <location>
        <begin position="29"/>
        <end position="332"/>
    </location>
</feature>
<reference evidence="7 8" key="2">
    <citation type="submission" date="2018-11" db="EMBL/GenBank/DDBJ databases">
        <authorList>
            <consortium name="Pathogen Informatics"/>
        </authorList>
    </citation>
    <scope>NUCLEOTIDE SEQUENCE [LARGE SCALE GENOMIC DNA]</scope>
</reference>
<dbReference type="Pfam" id="PF00106">
    <property type="entry name" value="adh_short"/>
    <property type="match status" value="1"/>
</dbReference>
<evidence type="ECO:0000313" key="7">
    <source>
        <dbReference type="EMBL" id="VDK55692.1"/>
    </source>
</evidence>
<evidence type="ECO:0000256" key="2">
    <source>
        <dbReference type="ARBA" id="ARBA00006484"/>
    </source>
</evidence>
<dbReference type="Gene3D" id="3.40.50.720">
    <property type="entry name" value="NAD(P)-binding Rossmann-like Domain"/>
    <property type="match status" value="1"/>
</dbReference>
<dbReference type="PANTHER" id="PTHR42760:SF83">
    <property type="entry name" value="(3R)-3-HYDROXYACYL-COA DEHYDROGENASE"/>
    <property type="match status" value="1"/>
</dbReference>
<sequence>MLMTQVRHWDFFVLSILVVMHLANFSTTDKMAKLLAGKFGVITVSFKSSLGSNVKLSDLFSFFKGGGSGLGRAICNRLAEHGAKLIVVDKFPKSAEDVCAKLPAPTEGKHVPFVCDVAHMSEVKKLFEFASKQHSTPPNVVVNSAGIIRDAEVLKMTEEQWDEVLNINLRGTFLVTQIFARAAVASNTPQSIINIASIIGKMGAAERVNYAASKSGVIGFSKSTAAALARTSVRVNSLLPGYIISPMTDGIEDKRLVLNECFVLNEFKEVMLFTYSPFITCSFQLLKAACEKIPMGRMGKPEEIADAVLYLASDLSSYVTGTALEVAGGLGM</sequence>
<keyword evidence="8" id="KW-1185">Reference proteome</keyword>
<accession>A0A0M3K5J0</accession>
<dbReference type="PANTHER" id="PTHR42760">
    <property type="entry name" value="SHORT-CHAIN DEHYDROGENASES/REDUCTASES FAMILY MEMBER"/>
    <property type="match status" value="1"/>
</dbReference>
<dbReference type="OrthoDB" id="294295at2759"/>
<proteinExistence type="inferred from homology"/>
<dbReference type="GO" id="GO:0048038">
    <property type="term" value="F:quinone binding"/>
    <property type="evidence" value="ECO:0007669"/>
    <property type="project" value="TreeGrafter"/>
</dbReference>
<evidence type="ECO:0000259" key="6">
    <source>
        <dbReference type="SMART" id="SM00822"/>
    </source>
</evidence>
<dbReference type="PROSITE" id="PS00061">
    <property type="entry name" value="ADH_SHORT"/>
    <property type="match status" value="1"/>
</dbReference>
<evidence type="ECO:0000256" key="4">
    <source>
        <dbReference type="RuleBase" id="RU000363"/>
    </source>
</evidence>
<dbReference type="InterPro" id="IPR020904">
    <property type="entry name" value="Sc_DH/Rdtase_CS"/>
</dbReference>
<reference evidence="9" key="1">
    <citation type="submission" date="2017-02" db="UniProtKB">
        <authorList>
            <consortium name="WormBaseParasite"/>
        </authorList>
    </citation>
    <scope>IDENTIFICATION</scope>
</reference>
<evidence type="ECO:0000313" key="8">
    <source>
        <dbReference type="Proteomes" id="UP000267096"/>
    </source>
</evidence>
<dbReference type="EMBL" id="UYRR01032455">
    <property type="protein sequence ID" value="VDK55692.1"/>
    <property type="molecule type" value="Genomic_DNA"/>
</dbReference>
<name>A0A0M3K5J0_ANISI</name>
<dbReference type="SUPFAM" id="SSF51735">
    <property type="entry name" value="NAD(P)-binding Rossmann-fold domains"/>
    <property type="match status" value="1"/>
</dbReference>
<dbReference type="PRINTS" id="PR00080">
    <property type="entry name" value="SDRFAMILY"/>
</dbReference>
<evidence type="ECO:0000256" key="5">
    <source>
        <dbReference type="SAM" id="SignalP"/>
    </source>
</evidence>
<dbReference type="InterPro" id="IPR002347">
    <property type="entry name" value="SDR_fam"/>
</dbReference>
<evidence type="ECO:0000256" key="1">
    <source>
        <dbReference type="ARBA" id="ARBA00005194"/>
    </source>
</evidence>
<keyword evidence="5" id="KW-0732">Signal</keyword>
<dbReference type="FunFam" id="3.40.50.720:FF:000084">
    <property type="entry name" value="Short-chain dehydrogenase reductase"/>
    <property type="match status" value="1"/>
</dbReference>
<feature type="domain" description="Ketoreductase" evidence="6">
    <location>
        <begin position="65"/>
        <end position="246"/>
    </location>
</feature>
<dbReference type="InterPro" id="IPR036291">
    <property type="entry name" value="NAD(P)-bd_dom_sf"/>
</dbReference>
<dbReference type="InterPro" id="IPR057326">
    <property type="entry name" value="KR_dom"/>
</dbReference>
<feature type="signal peptide" evidence="5">
    <location>
        <begin position="1"/>
        <end position="28"/>
    </location>
</feature>
<dbReference type="Proteomes" id="UP000267096">
    <property type="component" value="Unassembled WGS sequence"/>
</dbReference>
<dbReference type="GO" id="GO:0016616">
    <property type="term" value="F:oxidoreductase activity, acting on the CH-OH group of donors, NAD or NADP as acceptor"/>
    <property type="evidence" value="ECO:0007669"/>
    <property type="project" value="UniProtKB-ARBA"/>
</dbReference>
<keyword evidence="3" id="KW-0560">Oxidoreductase</keyword>
<dbReference type="Pfam" id="PF13561">
    <property type="entry name" value="adh_short_C2"/>
    <property type="match status" value="1"/>
</dbReference>
<comment type="similarity">
    <text evidence="2 4">Belongs to the short-chain dehydrogenases/reductases (SDR) family.</text>
</comment>
<dbReference type="SMART" id="SM00822">
    <property type="entry name" value="PKS_KR"/>
    <property type="match status" value="1"/>
</dbReference>
<protein>
    <submittedName>
        <fullName evidence="9">Estradiol 17-beta-dehydrogenase 8 (inferred by orthology to a human protein)</fullName>
    </submittedName>
</protein>
<comment type="pathway">
    <text evidence="1">Lipid metabolism; fatty acid biosynthesis.</text>
</comment>
<evidence type="ECO:0000256" key="3">
    <source>
        <dbReference type="ARBA" id="ARBA00023002"/>
    </source>
</evidence>
<evidence type="ECO:0000313" key="9">
    <source>
        <dbReference type="WBParaSite" id="ASIM_0001623101-mRNA-1"/>
    </source>
</evidence>